<gene>
    <name evidence="2" type="ORF">Cvel_6457</name>
</gene>
<dbReference type="AlphaFoldDB" id="A0A0G4HDM9"/>
<feature type="domain" description="Fungal lipase-type" evidence="1">
    <location>
        <begin position="111"/>
        <end position="181"/>
    </location>
</feature>
<dbReference type="PhylomeDB" id="A0A0G4HDM9"/>
<dbReference type="InterPro" id="IPR029058">
    <property type="entry name" value="AB_hydrolase_fold"/>
</dbReference>
<dbReference type="CDD" id="cd00741">
    <property type="entry name" value="Lipase"/>
    <property type="match status" value="1"/>
</dbReference>
<accession>A0A0G4HDM9</accession>
<protein>
    <recommendedName>
        <fullName evidence="1">Fungal lipase-type domain-containing protein</fullName>
    </recommendedName>
</protein>
<name>A0A0G4HDM9_9ALVE</name>
<dbReference type="Gene3D" id="3.40.50.1820">
    <property type="entry name" value="alpha/beta hydrolase"/>
    <property type="match status" value="1"/>
</dbReference>
<evidence type="ECO:0000259" key="1">
    <source>
        <dbReference type="Pfam" id="PF01764"/>
    </source>
</evidence>
<dbReference type="SUPFAM" id="SSF53474">
    <property type="entry name" value="alpha/beta-Hydrolases"/>
    <property type="match status" value="1"/>
</dbReference>
<dbReference type="InterPro" id="IPR002921">
    <property type="entry name" value="Fungal_lipase-type"/>
</dbReference>
<reference evidence="2" key="1">
    <citation type="submission" date="2014-11" db="EMBL/GenBank/DDBJ databases">
        <authorList>
            <person name="Otto D Thomas"/>
            <person name="Naeem Raeece"/>
        </authorList>
    </citation>
    <scope>NUCLEOTIDE SEQUENCE</scope>
</reference>
<sequence length="285" mass="31198">MRLISLLARQKLGETFSFTRSSKDRGTVVTLKFSLLDKVDFGSNLVCLLLKEEEPAGTEGGRLFFVFPYFNPRGPLEFVFSGMKFGSEGIEDNRNASLLGFAGEIVKNEVVVKRLKEHGNRGIVLTGFSMGGALSNLVAYELIENEGCLSDVTVMAFGNAKPGNAKFSDWFGTHLNADSKNILAVKAEGDELLVDPVGLTPSFEKGFDHHPSLYLLREGGDLCAATGGEKELLKQKASDHSEKKSAGWMAFSNLTSSLFGKGKDPYQRAYDALHQVLTYYEFAVV</sequence>
<dbReference type="GO" id="GO:0006629">
    <property type="term" value="P:lipid metabolic process"/>
    <property type="evidence" value="ECO:0007669"/>
    <property type="project" value="InterPro"/>
</dbReference>
<dbReference type="Pfam" id="PF01764">
    <property type="entry name" value="Lipase_3"/>
    <property type="match status" value="1"/>
</dbReference>
<evidence type="ECO:0000313" key="2">
    <source>
        <dbReference type="EMBL" id="CEM42133.1"/>
    </source>
</evidence>
<organism evidence="2">
    <name type="scientific">Chromera velia CCMP2878</name>
    <dbReference type="NCBI Taxonomy" id="1169474"/>
    <lineage>
        <taxon>Eukaryota</taxon>
        <taxon>Sar</taxon>
        <taxon>Alveolata</taxon>
        <taxon>Colpodellida</taxon>
        <taxon>Chromeraceae</taxon>
        <taxon>Chromera</taxon>
    </lineage>
</organism>
<dbReference type="VEuPathDB" id="CryptoDB:Cvel_6457"/>
<proteinExistence type="predicted"/>
<dbReference type="EMBL" id="CDMZ01002386">
    <property type="protein sequence ID" value="CEM42133.1"/>
    <property type="molecule type" value="Genomic_DNA"/>
</dbReference>